<keyword evidence="5" id="KW-0326">Glycosidase</keyword>
<keyword evidence="9" id="KW-1185">Reference proteome</keyword>
<dbReference type="InterPro" id="IPR026891">
    <property type="entry name" value="Fn3-like"/>
</dbReference>
<sequence>MPISFPRRLEDNPSHLNYPGGNDRVVYGEGLFVGYKYYDQMKTEPLFPFGFGLSYTTFAYSNVRLSSDVLAVGGAEPRATTVTVDTTNTGSTAGKEVVQFYVSQTSTPRLIRPKRELRAWAKVLVEPGQTRAVSATLDFESVCYWDDRLHRWVVDPGARFEVIAAAHARDPGISASFCAAA</sequence>
<dbReference type="GO" id="GO:0008422">
    <property type="term" value="F:beta-glucosidase activity"/>
    <property type="evidence" value="ECO:0007669"/>
    <property type="project" value="UniProtKB-EC"/>
</dbReference>
<gene>
    <name evidence="7" type="ORF">MAPG_12102</name>
</gene>
<evidence type="ECO:0000313" key="9">
    <source>
        <dbReference type="Proteomes" id="UP000011715"/>
    </source>
</evidence>
<keyword evidence="4" id="KW-0378">Hydrolase</keyword>
<dbReference type="OMA" id="SEAFAWT"/>
<evidence type="ECO:0000256" key="5">
    <source>
        <dbReference type="ARBA" id="ARBA00023295"/>
    </source>
</evidence>
<name>A0A0C4EGU6_MAGP6</name>
<evidence type="ECO:0000256" key="2">
    <source>
        <dbReference type="ARBA" id="ARBA00005336"/>
    </source>
</evidence>
<reference evidence="8" key="4">
    <citation type="journal article" date="2015" name="G3 (Bethesda)">
        <title>Genome sequences of three phytopathogenic species of the Magnaporthaceae family of fungi.</title>
        <authorList>
            <person name="Okagaki L.H."/>
            <person name="Nunes C.C."/>
            <person name="Sailsbery J."/>
            <person name="Clay B."/>
            <person name="Brown D."/>
            <person name="John T."/>
            <person name="Oh Y."/>
            <person name="Young N."/>
            <person name="Fitzgerald M."/>
            <person name="Haas B.J."/>
            <person name="Zeng Q."/>
            <person name="Young S."/>
            <person name="Adiconis X."/>
            <person name="Fan L."/>
            <person name="Levin J.Z."/>
            <person name="Mitchell T.K."/>
            <person name="Okubara P.A."/>
            <person name="Farman M.L."/>
            <person name="Kohn L.M."/>
            <person name="Birren B."/>
            <person name="Ma L.-J."/>
            <person name="Dean R.A."/>
        </authorList>
    </citation>
    <scope>NUCLEOTIDE SEQUENCE</scope>
    <source>
        <strain evidence="8">ATCC 64411</strain>
    </source>
</reference>
<reference evidence="7" key="3">
    <citation type="submission" date="2011-03" db="EMBL/GenBank/DDBJ databases">
        <title>Annotation of Magnaporthe poae ATCC 64411.</title>
        <authorList>
            <person name="Ma L.-J."/>
            <person name="Dead R."/>
            <person name="Young S.K."/>
            <person name="Zeng Q."/>
            <person name="Gargeya S."/>
            <person name="Fitzgerald M."/>
            <person name="Haas B."/>
            <person name="Abouelleil A."/>
            <person name="Alvarado L."/>
            <person name="Arachchi H.M."/>
            <person name="Berlin A."/>
            <person name="Brown A."/>
            <person name="Chapman S.B."/>
            <person name="Chen Z."/>
            <person name="Dunbar C."/>
            <person name="Freedman E."/>
            <person name="Gearin G."/>
            <person name="Gellesch M."/>
            <person name="Goldberg J."/>
            <person name="Griggs A."/>
            <person name="Gujja S."/>
            <person name="Heiman D."/>
            <person name="Howarth C."/>
            <person name="Larson L."/>
            <person name="Lui A."/>
            <person name="MacDonald P.J.P."/>
            <person name="Mehta T."/>
            <person name="Montmayeur A."/>
            <person name="Murphy C."/>
            <person name="Neiman D."/>
            <person name="Pearson M."/>
            <person name="Priest M."/>
            <person name="Roberts A."/>
            <person name="Saif S."/>
            <person name="Shea T."/>
            <person name="Shenoy N."/>
            <person name="Sisk P."/>
            <person name="Stolte C."/>
            <person name="Sykes S."/>
            <person name="Yandava C."/>
            <person name="Wortman J."/>
            <person name="Nusbaum C."/>
            <person name="Birren B."/>
        </authorList>
    </citation>
    <scope>NUCLEOTIDE SEQUENCE</scope>
    <source>
        <strain evidence="7">ATCC 64411</strain>
    </source>
</reference>
<reference evidence="7" key="2">
    <citation type="submission" date="2010-05" db="EMBL/GenBank/DDBJ databases">
        <title>The Genome Sequence of Magnaporthe poae strain ATCC 64411.</title>
        <authorList>
            <consortium name="The Broad Institute Genome Sequencing Platform"/>
            <consortium name="Broad Institute Genome Sequencing Center for Infectious Disease"/>
            <person name="Ma L.-J."/>
            <person name="Dead R."/>
            <person name="Young S."/>
            <person name="Zeng Q."/>
            <person name="Koehrsen M."/>
            <person name="Alvarado L."/>
            <person name="Berlin A."/>
            <person name="Chapman S.B."/>
            <person name="Chen Z."/>
            <person name="Freedman E."/>
            <person name="Gellesch M."/>
            <person name="Goldberg J."/>
            <person name="Griggs A."/>
            <person name="Gujja S."/>
            <person name="Heilman E.R."/>
            <person name="Heiman D."/>
            <person name="Hepburn T."/>
            <person name="Howarth C."/>
            <person name="Jen D."/>
            <person name="Larson L."/>
            <person name="Mehta T."/>
            <person name="Neiman D."/>
            <person name="Pearson M."/>
            <person name="Roberts A."/>
            <person name="Saif S."/>
            <person name="Shea T."/>
            <person name="Shenoy N."/>
            <person name="Sisk P."/>
            <person name="Stolte C."/>
            <person name="Sykes S."/>
            <person name="Walk T."/>
            <person name="White J."/>
            <person name="Yandava C."/>
            <person name="Haas B."/>
            <person name="Nusbaum C."/>
            <person name="Birren B."/>
        </authorList>
    </citation>
    <scope>NUCLEOTIDE SEQUENCE</scope>
    <source>
        <strain evidence="7">ATCC 64411</strain>
    </source>
</reference>
<feature type="domain" description="Fibronectin type III-like" evidence="6">
    <location>
        <begin position="96"/>
        <end position="168"/>
    </location>
</feature>
<dbReference type="GO" id="GO:0009251">
    <property type="term" value="P:glucan catabolic process"/>
    <property type="evidence" value="ECO:0007669"/>
    <property type="project" value="TreeGrafter"/>
</dbReference>
<dbReference type="PANTHER" id="PTHR42715:SF3">
    <property type="entry name" value="BETA-GLUCOSIDASE B-RELATED"/>
    <property type="match status" value="1"/>
</dbReference>
<dbReference type="Proteomes" id="UP000011715">
    <property type="component" value="Unassembled WGS sequence"/>
</dbReference>
<organism evidence="8 9">
    <name type="scientific">Magnaporthiopsis poae (strain ATCC 64411 / 73-15)</name>
    <name type="common">Kentucky bluegrass fungus</name>
    <name type="synonym">Magnaporthe poae</name>
    <dbReference type="NCBI Taxonomy" id="644358"/>
    <lineage>
        <taxon>Eukaryota</taxon>
        <taxon>Fungi</taxon>
        <taxon>Dikarya</taxon>
        <taxon>Ascomycota</taxon>
        <taxon>Pezizomycotina</taxon>
        <taxon>Sordariomycetes</taxon>
        <taxon>Sordariomycetidae</taxon>
        <taxon>Magnaporthales</taxon>
        <taxon>Magnaporthaceae</taxon>
        <taxon>Magnaporthiopsis</taxon>
    </lineage>
</organism>
<dbReference type="VEuPathDB" id="FungiDB:MAPG_12102"/>
<evidence type="ECO:0000256" key="3">
    <source>
        <dbReference type="ARBA" id="ARBA00012744"/>
    </source>
</evidence>
<proteinExistence type="inferred from homology"/>
<dbReference type="SMART" id="SM01217">
    <property type="entry name" value="Fn3_like"/>
    <property type="match status" value="1"/>
</dbReference>
<dbReference type="EMBL" id="GL877129">
    <property type="protein sequence ID" value="KLU93164.1"/>
    <property type="molecule type" value="Genomic_DNA"/>
</dbReference>
<dbReference type="SUPFAM" id="SSF52279">
    <property type="entry name" value="Beta-D-glucan exohydrolase, C-terminal domain"/>
    <property type="match status" value="1"/>
</dbReference>
<accession>A0A0C4EGU6</accession>
<dbReference type="EnsemblFungi" id="MAPG_12102T0">
    <property type="protein sequence ID" value="MAPG_12102T0"/>
    <property type="gene ID" value="MAPG_12102"/>
</dbReference>
<evidence type="ECO:0000313" key="7">
    <source>
        <dbReference type="EMBL" id="KLU93164.1"/>
    </source>
</evidence>
<dbReference type="AlphaFoldDB" id="A0A0C4EGU6"/>
<comment type="catalytic activity">
    <reaction evidence="1">
        <text>Hydrolysis of terminal, non-reducing beta-D-glucosyl residues with release of beta-D-glucose.</text>
        <dbReference type="EC" id="3.2.1.21"/>
    </reaction>
</comment>
<comment type="similarity">
    <text evidence="2">Belongs to the glycosyl hydrolase 3 family.</text>
</comment>
<dbReference type="InterPro" id="IPR050288">
    <property type="entry name" value="Cellulose_deg_GH3"/>
</dbReference>
<dbReference type="PANTHER" id="PTHR42715">
    <property type="entry name" value="BETA-GLUCOSIDASE"/>
    <property type="match status" value="1"/>
</dbReference>
<dbReference type="InterPro" id="IPR013783">
    <property type="entry name" value="Ig-like_fold"/>
</dbReference>
<dbReference type="EMBL" id="ADBL01003065">
    <property type="status" value="NOT_ANNOTATED_CDS"/>
    <property type="molecule type" value="Genomic_DNA"/>
</dbReference>
<reference evidence="8" key="5">
    <citation type="submission" date="2015-06" db="UniProtKB">
        <authorList>
            <consortium name="EnsemblFungi"/>
        </authorList>
    </citation>
    <scope>IDENTIFICATION</scope>
    <source>
        <strain evidence="8">ATCC 64411</strain>
    </source>
</reference>
<evidence type="ECO:0000256" key="4">
    <source>
        <dbReference type="ARBA" id="ARBA00022801"/>
    </source>
</evidence>
<evidence type="ECO:0000256" key="1">
    <source>
        <dbReference type="ARBA" id="ARBA00000448"/>
    </source>
</evidence>
<dbReference type="OrthoDB" id="47059at2759"/>
<dbReference type="eggNOG" id="ENOG502QR4D">
    <property type="taxonomic scope" value="Eukaryota"/>
</dbReference>
<dbReference type="InterPro" id="IPR036881">
    <property type="entry name" value="Glyco_hydro_3_C_sf"/>
</dbReference>
<dbReference type="EC" id="3.2.1.21" evidence="3"/>
<dbReference type="STRING" id="644358.A0A0C4EGU6"/>
<protein>
    <recommendedName>
        <fullName evidence="3">beta-glucosidase</fullName>
        <ecNumber evidence="3">3.2.1.21</ecNumber>
    </recommendedName>
</protein>
<dbReference type="Gene3D" id="3.40.50.1700">
    <property type="entry name" value="Glycoside hydrolase family 3 C-terminal domain"/>
    <property type="match status" value="1"/>
</dbReference>
<accession>A0A0H2UFT1</accession>
<evidence type="ECO:0000259" key="6">
    <source>
        <dbReference type="SMART" id="SM01217"/>
    </source>
</evidence>
<reference evidence="9" key="1">
    <citation type="submission" date="2010-05" db="EMBL/GenBank/DDBJ databases">
        <title>The genome sequence of Magnaporthe poae strain ATCC 64411.</title>
        <authorList>
            <person name="Ma L.-J."/>
            <person name="Dead R."/>
            <person name="Young S."/>
            <person name="Zeng Q."/>
            <person name="Koehrsen M."/>
            <person name="Alvarado L."/>
            <person name="Berlin A."/>
            <person name="Chapman S.B."/>
            <person name="Chen Z."/>
            <person name="Freedman E."/>
            <person name="Gellesch M."/>
            <person name="Goldberg J."/>
            <person name="Griggs A."/>
            <person name="Gujja S."/>
            <person name="Heilman E.R."/>
            <person name="Heiman D."/>
            <person name="Hepburn T."/>
            <person name="Howarth C."/>
            <person name="Jen D."/>
            <person name="Larson L."/>
            <person name="Mehta T."/>
            <person name="Neiman D."/>
            <person name="Pearson M."/>
            <person name="Roberts A."/>
            <person name="Saif S."/>
            <person name="Shea T."/>
            <person name="Shenoy N."/>
            <person name="Sisk P."/>
            <person name="Stolte C."/>
            <person name="Sykes S."/>
            <person name="Walk T."/>
            <person name="White J."/>
            <person name="Yandava C."/>
            <person name="Haas B."/>
            <person name="Nusbaum C."/>
            <person name="Birren B."/>
        </authorList>
    </citation>
    <scope>NUCLEOTIDE SEQUENCE [LARGE SCALE GENOMIC DNA]</scope>
    <source>
        <strain evidence="9">ATCC 64411 / 73-15</strain>
    </source>
</reference>
<evidence type="ECO:0000313" key="8">
    <source>
        <dbReference type="EnsemblFungi" id="MAPG_12102T0"/>
    </source>
</evidence>
<dbReference type="Pfam" id="PF14310">
    <property type="entry name" value="Fn3-like"/>
    <property type="match status" value="1"/>
</dbReference>
<dbReference type="Gene3D" id="2.60.40.10">
    <property type="entry name" value="Immunoglobulins"/>
    <property type="match status" value="1"/>
</dbReference>